<keyword evidence="3" id="KW-1185">Reference proteome</keyword>
<name>S9P7W3_CYSF2</name>
<accession>S9P7W3</accession>
<evidence type="ECO:0000313" key="2">
    <source>
        <dbReference type="EMBL" id="EPX58317.1"/>
    </source>
</evidence>
<feature type="compositionally biased region" description="Low complexity" evidence="1">
    <location>
        <begin position="10"/>
        <end position="24"/>
    </location>
</feature>
<dbReference type="EMBL" id="ANAH02000025">
    <property type="protein sequence ID" value="EPX58317.1"/>
    <property type="molecule type" value="Genomic_DNA"/>
</dbReference>
<sequence length="49" mass="4996">MVGSGPGPSPCSSNAPSSIRSNGSDPEKDDHRILGTLGWIKGVHFTCAA</sequence>
<organism evidence="2 3">
    <name type="scientific">Cystobacter fuscus (strain ATCC 25194 / DSM 2262 / NBRC 100088 / M29)</name>
    <dbReference type="NCBI Taxonomy" id="1242864"/>
    <lineage>
        <taxon>Bacteria</taxon>
        <taxon>Pseudomonadati</taxon>
        <taxon>Myxococcota</taxon>
        <taxon>Myxococcia</taxon>
        <taxon>Myxococcales</taxon>
        <taxon>Cystobacterineae</taxon>
        <taxon>Archangiaceae</taxon>
        <taxon>Cystobacter</taxon>
    </lineage>
</organism>
<proteinExistence type="predicted"/>
<gene>
    <name evidence="2" type="ORF">D187_004073</name>
</gene>
<dbReference type="AlphaFoldDB" id="S9P7W3"/>
<dbReference type="Proteomes" id="UP000011682">
    <property type="component" value="Unassembled WGS sequence"/>
</dbReference>
<evidence type="ECO:0000313" key="3">
    <source>
        <dbReference type="Proteomes" id="UP000011682"/>
    </source>
</evidence>
<evidence type="ECO:0000256" key="1">
    <source>
        <dbReference type="SAM" id="MobiDB-lite"/>
    </source>
</evidence>
<feature type="region of interest" description="Disordered" evidence="1">
    <location>
        <begin position="1"/>
        <end position="31"/>
    </location>
</feature>
<protein>
    <submittedName>
        <fullName evidence="2">Uncharacterized protein</fullName>
    </submittedName>
</protein>
<comment type="caution">
    <text evidence="2">The sequence shown here is derived from an EMBL/GenBank/DDBJ whole genome shotgun (WGS) entry which is preliminary data.</text>
</comment>
<reference evidence="2" key="1">
    <citation type="submission" date="2013-05" db="EMBL/GenBank/DDBJ databases">
        <title>Genome assembly of Cystobacter fuscus DSM 2262.</title>
        <authorList>
            <person name="Sharma G."/>
            <person name="Khatri I."/>
            <person name="Kaur C."/>
            <person name="Mayilraj S."/>
            <person name="Subramanian S."/>
        </authorList>
    </citation>
    <scope>NUCLEOTIDE SEQUENCE [LARGE SCALE GENOMIC DNA]</scope>
    <source>
        <strain evidence="2">DSM 2262</strain>
    </source>
</reference>